<comment type="catalytic activity">
    <reaction evidence="5">
        <text>glucuronate acceptor + UDP-alpha-D-glucuronate = acceptor beta-D-glucuronoside + UDP + H(+)</text>
        <dbReference type="Rhea" id="RHEA:21032"/>
        <dbReference type="ChEBI" id="CHEBI:15378"/>
        <dbReference type="ChEBI" id="CHEBI:58052"/>
        <dbReference type="ChEBI" id="CHEBI:58223"/>
        <dbReference type="ChEBI" id="CHEBI:132367"/>
        <dbReference type="ChEBI" id="CHEBI:132368"/>
        <dbReference type="EC" id="2.4.1.17"/>
    </reaction>
</comment>
<evidence type="ECO:0000313" key="7">
    <source>
        <dbReference type="Proteomes" id="UP000325440"/>
    </source>
</evidence>
<keyword evidence="5" id="KW-0472">Membrane</keyword>
<dbReference type="PANTHER" id="PTHR48043:SF145">
    <property type="entry name" value="FI06409P-RELATED"/>
    <property type="match status" value="1"/>
</dbReference>
<dbReference type="CDD" id="cd03784">
    <property type="entry name" value="GT1_Gtf-like"/>
    <property type="match status" value="1"/>
</dbReference>
<dbReference type="AlphaFoldDB" id="A0A5E4N1S6"/>
<dbReference type="Gene3D" id="3.40.50.2000">
    <property type="entry name" value="Glycogen Phosphorylase B"/>
    <property type="match status" value="1"/>
</dbReference>
<evidence type="ECO:0000256" key="4">
    <source>
        <dbReference type="RuleBase" id="RU003718"/>
    </source>
</evidence>
<evidence type="ECO:0000256" key="3">
    <source>
        <dbReference type="ARBA" id="ARBA00022679"/>
    </source>
</evidence>
<keyword evidence="5" id="KW-0812">Transmembrane</keyword>
<name>A0A5E4N1S6_9HEMI</name>
<feature type="transmembrane region" description="Helical" evidence="5">
    <location>
        <begin position="466"/>
        <end position="490"/>
    </location>
</feature>
<comment type="subcellular location">
    <subcellularLocation>
        <location evidence="5">Membrane</location>
        <topology evidence="5">Single-pass membrane protein</topology>
    </subcellularLocation>
</comment>
<gene>
    <name evidence="6" type="ORF">CINCED_3A014800</name>
</gene>
<dbReference type="InterPro" id="IPR002213">
    <property type="entry name" value="UDP_glucos_trans"/>
</dbReference>
<dbReference type="InterPro" id="IPR035595">
    <property type="entry name" value="UDP_glycos_trans_CS"/>
</dbReference>
<organism evidence="6 7">
    <name type="scientific">Cinara cedri</name>
    <dbReference type="NCBI Taxonomy" id="506608"/>
    <lineage>
        <taxon>Eukaryota</taxon>
        <taxon>Metazoa</taxon>
        <taxon>Ecdysozoa</taxon>
        <taxon>Arthropoda</taxon>
        <taxon>Hexapoda</taxon>
        <taxon>Insecta</taxon>
        <taxon>Pterygota</taxon>
        <taxon>Neoptera</taxon>
        <taxon>Paraneoptera</taxon>
        <taxon>Hemiptera</taxon>
        <taxon>Sternorrhyncha</taxon>
        <taxon>Aphidomorpha</taxon>
        <taxon>Aphidoidea</taxon>
        <taxon>Aphididae</taxon>
        <taxon>Lachninae</taxon>
        <taxon>Cinara</taxon>
    </lineage>
</organism>
<dbReference type="Pfam" id="PF00201">
    <property type="entry name" value="UDPGT"/>
    <property type="match status" value="1"/>
</dbReference>
<dbReference type="EMBL" id="CABPRJ010001431">
    <property type="protein sequence ID" value="VVC36212.1"/>
    <property type="molecule type" value="Genomic_DNA"/>
</dbReference>
<dbReference type="InterPro" id="IPR050271">
    <property type="entry name" value="UDP-glycosyltransferase"/>
</dbReference>
<reference evidence="6 7" key="1">
    <citation type="submission" date="2019-08" db="EMBL/GenBank/DDBJ databases">
        <authorList>
            <person name="Alioto T."/>
            <person name="Alioto T."/>
            <person name="Gomez Garrido J."/>
        </authorList>
    </citation>
    <scope>NUCLEOTIDE SEQUENCE [LARGE SCALE GENOMIC DNA]</scope>
</reference>
<sequence>MYVNKVTVMVYAIVSQCVIPAENARILAVETVAGKSHWNFMSAVLRSLTEAGHSVTVFTQFPDGDRENYTEVDTSMNFPILVDYSLVELLEKFEPVRLMSMWGWLSRQYCDMIYKSDRLGEIVNGTGNSSFDLIIIEPISGFDCMSYLASALDLPMVYVIPSPMVTLGERKFTGHASNPACVSNIISNQAVPKTFAQRFINTVKIVFNVNAKLYNLAVRLTNPSPYDFSPTVSPSIIFQNSHFVSEKAKPVTSNVINIGGIHLKPAKPIPKDILDFIGDAPHGVIYVNFGSLVKLSALPDYIEKAFKEALAQVPQKVLLKYEEVMKDKPKNVMISNWFPQRDILLHPNVKLFISHGGMSSVYETVDAGVPVLGFPLIYDQSRNIDHLVYYEMAISMDILTVTNDTLLNNILEIINNEKYTINAKKNSQIFKDRPMSPAKSVVYWTEYVIRHKGAPHLKYHGLNLTWYQYYLLDVIAVILVFVFLVLYIVYKSIQLIIKLFSTHTYKNKVKYQ</sequence>
<evidence type="ECO:0000313" key="6">
    <source>
        <dbReference type="EMBL" id="VVC36212.1"/>
    </source>
</evidence>
<proteinExistence type="inferred from homology"/>
<keyword evidence="5" id="KW-1133">Transmembrane helix</keyword>
<keyword evidence="3 4" id="KW-0808">Transferase</keyword>
<dbReference type="GO" id="GO:0016020">
    <property type="term" value="C:membrane"/>
    <property type="evidence" value="ECO:0007669"/>
    <property type="project" value="UniProtKB-SubCell"/>
</dbReference>
<dbReference type="PROSITE" id="PS00375">
    <property type="entry name" value="UDPGT"/>
    <property type="match status" value="1"/>
</dbReference>
<dbReference type="FunFam" id="3.40.50.2000:FF:000021">
    <property type="entry name" value="UDP-glucuronosyltransferase"/>
    <property type="match status" value="1"/>
</dbReference>
<dbReference type="OrthoDB" id="5835829at2759"/>
<evidence type="ECO:0000256" key="2">
    <source>
        <dbReference type="ARBA" id="ARBA00022676"/>
    </source>
</evidence>
<keyword evidence="2 4" id="KW-0328">Glycosyltransferase</keyword>
<keyword evidence="7" id="KW-1185">Reference proteome</keyword>
<dbReference type="SUPFAM" id="SSF53756">
    <property type="entry name" value="UDP-Glycosyltransferase/glycogen phosphorylase"/>
    <property type="match status" value="1"/>
</dbReference>
<dbReference type="GO" id="GO:0015020">
    <property type="term" value="F:glucuronosyltransferase activity"/>
    <property type="evidence" value="ECO:0007669"/>
    <property type="project" value="UniProtKB-EC"/>
</dbReference>
<evidence type="ECO:0000256" key="5">
    <source>
        <dbReference type="RuleBase" id="RU362059"/>
    </source>
</evidence>
<protein>
    <recommendedName>
        <fullName evidence="5">UDP-glucuronosyltransferase</fullName>
        <ecNumber evidence="5">2.4.1.17</ecNumber>
    </recommendedName>
</protein>
<dbReference type="EC" id="2.4.1.17" evidence="5"/>
<dbReference type="PANTHER" id="PTHR48043">
    <property type="entry name" value="EG:EG0003.4 PROTEIN-RELATED"/>
    <property type="match status" value="1"/>
</dbReference>
<comment type="similarity">
    <text evidence="1 4">Belongs to the UDP-glycosyltransferase family.</text>
</comment>
<evidence type="ECO:0000256" key="1">
    <source>
        <dbReference type="ARBA" id="ARBA00009995"/>
    </source>
</evidence>
<accession>A0A5E4N1S6</accession>
<dbReference type="Proteomes" id="UP000325440">
    <property type="component" value="Unassembled WGS sequence"/>
</dbReference>